<sequence>MPAAASVTMCPSLWRVHRFEVWSGERVCAVEALRMQDSLLLWLGAAGAGGAGAALGEVALGAGGAATALRAGGAGEGRAEGLARRLSAALARPVHVCLSAPLDRFTAPLLERALVAEIKSRPECF</sequence>
<evidence type="ECO:0000313" key="1">
    <source>
        <dbReference type="EMBL" id="CAG9134934.1"/>
    </source>
</evidence>
<comment type="caution">
    <text evidence="1">The sequence shown here is derived from an EMBL/GenBank/DDBJ whole genome shotgun (WGS) entry which is preliminary data.</text>
</comment>
<reference evidence="1" key="1">
    <citation type="submission" date="2020-11" db="EMBL/GenBank/DDBJ databases">
        <authorList>
            <person name="Whiteford S."/>
        </authorList>
    </citation>
    <scope>NUCLEOTIDE SEQUENCE</scope>
</reference>
<dbReference type="AlphaFoldDB" id="A0A8S4G557"/>
<accession>A0A8S4G557</accession>
<dbReference type="Proteomes" id="UP000653454">
    <property type="component" value="Unassembled WGS sequence"/>
</dbReference>
<dbReference type="EMBL" id="CAJHNJ030000089">
    <property type="protein sequence ID" value="CAG9134934.1"/>
    <property type="molecule type" value="Genomic_DNA"/>
</dbReference>
<name>A0A8S4G557_PLUXY</name>
<proteinExistence type="predicted"/>
<organism evidence="1 2">
    <name type="scientific">Plutella xylostella</name>
    <name type="common">Diamondback moth</name>
    <name type="synonym">Plutella maculipennis</name>
    <dbReference type="NCBI Taxonomy" id="51655"/>
    <lineage>
        <taxon>Eukaryota</taxon>
        <taxon>Metazoa</taxon>
        <taxon>Ecdysozoa</taxon>
        <taxon>Arthropoda</taxon>
        <taxon>Hexapoda</taxon>
        <taxon>Insecta</taxon>
        <taxon>Pterygota</taxon>
        <taxon>Neoptera</taxon>
        <taxon>Endopterygota</taxon>
        <taxon>Lepidoptera</taxon>
        <taxon>Glossata</taxon>
        <taxon>Ditrysia</taxon>
        <taxon>Yponomeutoidea</taxon>
        <taxon>Plutellidae</taxon>
        <taxon>Plutella</taxon>
    </lineage>
</organism>
<evidence type="ECO:0000313" key="2">
    <source>
        <dbReference type="Proteomes" id="UP000653454"/>
    </source>
</evidence>
<keyword evidence="2" id="KW-1185">Reference proteome</keyword>
<protein>
    <submittedName>
        <fullName evidence="1">(diamondback moth) hypothetical protein</fullName>
    </submittedName>
</protein>
<gene>
    <name evidence="1" type="ORF">PLXY2_LOCUS13184</name>
</gene>